<dbReference type="InterPro" id="IPR034333">
    <property type="entry name" value="GST_Zeta_N"/>
</dbReference>
<dbReference type="EC" id="5.2.1.2" evidence="4"/>
<dbReference type="Gene3D" id="3.40.30.10">
    <property type="entry name" value="Glutaredoxin"/>
    <property type="match status" value="1"/>
</dbReference>
<comment type="caution">
    <text evidence="4">The sequence shown here is derived from an EMBL/GenBank/DDBJ whole genome shotgun (WGS) entry which is preliminary data.</text>
</comment>
<reference evidence="5" key="1">
    <citation type="journal article" date="2019" name="Int. J. Syst. Evol. Microbiol.">
        <title>The Global Catalogue of Microorganisms (GCM) 10K type strain sequencing project: providing services to taxonomists for standard genome sequencing and annotation.</title>
        <authorList>
            <consortium name="The Broad Institute Genomics Platform"/>
            <consortium name="The Broad Institute Genome Sequencing Center for Infectious Disease"/>
            <person name="Wu L."/>
            <person name="Ma J."/>
        </authorList>
    </citation>
    <scope>NUCLEOTIDE SEQUENCE [LARGE SCALE GENOMIC DNA]</scope>
    <source>
        <strain evidence="5">NBRC 111368</strain>
    </source>
</reference>
<organism evidence="4 5">
    <name type="scientific">Sulfitobacter profundi</name>
    <dbReference type="NCBI Taxonomy" id="2679961"/>
    <lineage>
        <taxon>Bacteria</taxon>
        <taxon>Pseudomonadati</taxon>
        <taxon>Pseudomonadota</taxon>
        <taxon>Alphaproteobacteria</taxon>
        <taxon>Rhodobacterales</taxon>
        <taxon>Roseobacteraceae</taxon>
        <taxon>Sulfitobacter</taxon>
    </lineage>
</organism>
<dbReference type="InterPro" id="IPR040079">
    <property type="entry name" value="Glutathione_S-Trfase"/>
</dbReference>
<name>A0ABW1YV89_9RHOB</name>
<dbReference type="Pfam" id="PF02798">
    <property type="entry name" value="GST_N"/>
    <property type="match status" value="1"/>
</dbReference>
<dbReference type="PANTHER" id="PTHR42673">
    <property type="entry name" value="MALEYLACETOACETATE ISOMERASE"/>
    <property type="match status" value="1"/>
</dbReference>
<dbReference type="InterPro" id="IPR005955">
    <property type="entry name" value="GST_Zeta"/>
</dbReference>
<evidence type="ECO:0000259" key="3">
    <source>
        <dbReference type="PROSITE" id="PS50405"/>
    </source>
</evidence>
<dbReference type="InterPro" id="IPR034330">
    <property type="entry name" value="GST_Zeta_C"/>
</dbReference>
<dbReference type="GO" id="GO:0016034">
    <property type="term" value="F:maleylacetoacetate isomerase activity"/>
    <property type="evidence" value="ECO:0007669"/>
    <property type="project" value="UniProtKB-EC"/>
</dbReference>
<dbReference type="SFLD" id="SFLDG00358">
    <property type="entry name" value="Main_(cytGST)"/>
    <property type="match status" value="1"/>
</dbReference>
<dbReference type="InterPro" id="IPR036249">
    <property type="entry name" value="Thioredoxin-like_sf"/>
</dbReference>
<comment type="similarity">
    <text evidence="1">Belongs to the GST superfamily. Zeta family.</text>
</comment>
<dbReference type="InterPro" id="IPR004045">
    <property type="entry name" value="Glutathione_S-Trfase_N"/>
</dbReference>
<accession>A0ABW1YV89</accession>
<evidence type="ECO:0000259" key="2">
    <source>
        <dbReference type="PROSITE" id="PS50404"/>
    </source>
</evidence>
<dbReference type="EMBL" id="JBHSWA010000001">
    <property type="protein sequence ID" value="MFC6641043.1"/>
    <property type="molecule type" value="Genomic_DNA"/>
</dbReference>
<keyword evidence="4" id="KW-0413">Isomerase</keyword>
<dbReference type="CDD" id="cd03191">
    <property type="entry name" value="GST_C_Zeta"/>
    <property type="match status" value="1"/>
</dbReference>
<evidence type="ECO:0000256" key="1">
    <source>
        <dbReference type="ARBA" id="ARBA00010007"/>
    </source>
</evidence>
<proteinExistence type="inferred from homology"/>
<protein>
    <submittedName>
        <fullName evidence="4">Maleylacetoacetate isomerase</fullName>
        <ecNumber evidence="4">5.2.1.2</ecNumber>
    </submittedName>
</protein>
<gene>
    <name evidence="4" type="primary">maiA</name>
    <name evidence="4" type="ORF">ACFQAU_04085</name>
</gene>
<feature type="domain" description="GST N-terminal" evidence="2">
    <location>
        <begin position="1"/>
        <end position="82"/>
    </location>
</feature>
<sequence>MLTLYSYWRSTTSYRVRIALNLKGLPYRVVPVDLVAGDQRSPDYVAKNPIKGVPTLLLEDGRALTQSLAIMAYLNEIAPDPALLPEPAFERAQVLAAAQLIATDIHPINNLKVVSHLKTHHGLTADEGTAWMRHWMTEGLHAYQALLPDGPKFSFADQPLLCDLCLIPQLYNAHRWGVEMTPFARLLEIEQQALRLPAFDAARPENQPDAN</sequence>
<dbReference type="NCBIfam" id="TIGR01262">
    <property type="entry name" value="maiA"/>
    <property type="match status" value="1"/>
</dbReference>
<dbReference type="SUPFAM" id="SSF52833">
    <property type="entry name" value="Thioredoxin-like"/>
    <property type="match status" value="1"/>
</dbReference>
<dbReference type="RefSeq" id="WP_132444897.1">
    <property type="nucleotide sequence ID" value="NZ_JBHSWA010000001.1"/>
</dbReference>
<evidence type="ECO:0000313" key="5">
    <source>
        <dbReference type="Proteomes" id="UP001596403"/>
    </source>
</evidence>
<feature type="domain" description="GST C-terminal" evidence="3">
    <location>
        <begin position="87"/>
        <end position="211"/>
    </location>
</feature>
<evidence type="ECO:0000313" key="4">
    <source>
        <dbReference type="EMBL" id="MFC6641043.1"/>
    </source>
</evidence>
<dbReference type="PROSITE" id="PS50405">
    <property type="entry name" value="GST_CTER"/>
    <property type="match status" value="1"/>
</dbReference>
<dbReference type="InterPro" id="IPR036282">
    <property type="entry name" value="Glutathione-S-Trfase_C_sf"/>
</dbReference>
<keyword evidence="5" id="KW-1185">Reference proteome</keyword>
<dbReference type="Proteomes" id="UP001596403">
    <property type="component" value="Unassembled WGS sequence"/>
</dbReference>
<dbReference type="CDD" id="cd03042">
    <property type="entry name" value="GST_N_Zeta"/>
    <property type="match status" value="1"/>
</dbReference>
<dbReference type="PROSITE" id="PS50404">
    <property type="entry name" value="GST_NTER"/>
    <property type="match status" value="1"/>
</dbReference>
<dbReference type="Gene3D" id="1.20.1050.10">
    <property type="match status" value="1"/>
</dbReference>
<dbReference type="InterPro" id="IPR010987">
    <property type="entry name" value="Glutathione-S-Trfase_C-like"/>
</dbReference>
<dbReference type="SFLD" id="SFLDS00019">
    <property type="entry name" value="Glutathione_Transferase_(cytos"/>
    <property type="match status" value="1"/>
</dbReference>
<dbReference type="PANTHER" id="PTHR42673:SF4">
    <property type="entry name" value="MALEYLACETOACETATE ISOMERASE"/>
    <property type="match status" value="1"/>
</dbReference>
<dbReference type="SUPFAM" id="SSF47616">
    <property type="entry name" value="GST C-terminal domain-like"/>
    <property type="match status" value="1"/>
</dbReference>